<dbReference type="Proteomes" id="UP000008281">
    <property type="component" value="Unassembled WGS sequence"/>
</dbReference>
<dbReference type="HOGENOM" id="CLU_1246396_0_0_1"/>
<sequence length="222" mass="25091">MSCVPPFLGLLICIFQFFAKQKYSKFPGTTIKTAFKNRLWGMIHDWLSRIRYKRRTMPAERSISTATTSTTVDSTSTFQENRTIEISREASEAVIKIINYKIERCNDYCDEDAPVAERCGCCGRMKAKFVGDDCLHYPLCRVCCYTMIVKLLKNYQGGPLNAECPACVRTISTLTRVKRSQTAEGNEENLPILEESISIRDFTKELGVKGLTNNAYESSGSL</sequence>
<dbReference type="EMBL" id="DS268414">
    <property type="protein sequence ID" value="EFP09093.1"/>
    <property type="molecule type" value="Genomic_DNA"/>
</dbReference>
<evidence type="ECO:0008006" key="4">
    <source>
        <dbReference type="Google" id="ProtNLM"/>
    </source>
</evidence>
<dbReference type="InParanoid" id="E3LSA1"/>
<evidence type="ECO:0000256" key="1">
    <source>
        <dbReference type="SAM" id="SignalP"/>
    </source>
</evidence>
<dbReference type="FunCoup" id="E3LSA1">
    <property type="interactions" value="1545"/>
</dbReference>
<organism evidence="3">
    <name type="scientific">Caenorhabditis remanei</name>
    <name type="common">Caenorhabditis vulgaris</name>
    <dbReference type="NCBI Taxonomy" id="31234"/>
    <lineage>
        <taxon>Eukaryota</taxon>
        <taxon>Metazoa</taxon>
        <taxon>Ecdysozoa</taxon>
        <taxon>Nematoda</taxon>
        <taxon>Chromadorea</taxon>
        <taxon>Rhabditida</taxon>
        <taxon>Rhabditina</taxon>
        <taxon>Rhabditomorpha</taxon>
        <taxon>Rhabditoidea</taxon>
        <taxon>Rhabditidae</taxon>
        <taxon>Peloderinae</taxon>
        <taxon>Caenorhabditis</taxon>
    </lineage>
</organism>
<protein>
    <recommendedName>
        <fullName evidence="4">RING-type domain-containing protein</fullName>
    </recommendedName>
</protein>
<dbReference type="eggNOG" id="ENOG502TJ7U">
    <property type="taxonomic scope" value="Eukaryota"/>
</dbReference>
<feature type="signal peptide" evidence="1">
    <location>
        <begin position="1"/>
        <end position="19"/>
    </location>
</feature>
<dbReference type="OMA" id="NSERCHF"/>
<gene>
    <name evidence="2" type="ORF">CRE_25277</name>
</gene>
<keyword evidence="1" id="KW-0732">Signal</keyword>
<feature type="chain" id="PRO_5003173344" description="RING-type domain-containing protein" evidence="1">
    <location>
        <begin position="20"/>
        <end position="222"/>
    </location>
</feature>
<dbReference type="GeneID" id="9825258"/>
<reference evidence="2" key="1">
    <citation type="submission" date="2007-07" db="EMBL/GenBank/DDBJ databases">
        <title>PCAP assembly of the Caenorhabditis remanei genome.</title>
        <authorList>
            <consortium name="The Caenorhabditis remanei Sequencing Consortium"/>
            <person name="Wilson R.K."/>
        </authorList>
    </citation>
    <scope>NUCLEOTIDE SEQUENCE [LARGE SCALE GENOMIC DNA]</scope>
    <source>
        <strain evidence="2">PB4641</strain>
    </source>
</reference>
<dbReference type="CTD" id="9825258"/>
<evidence type="ECO:0000313" key="2">
    <source>
        <dbReference type="EMBL" id="EFP09093.1"/>
    </source>
</evidence>
<evidence type="ECO:0000313" key="3">
    <source>
        <dbReference type="Proteomes" id="UP000008281"/>
    </source>
</evidence>
<dbReference type="RefSeq" id="XP_003112839.2">
    <property type="nucleotide sequence ID" value="XM_003112791.2"/>
</dbReference>
<accession>E3LSA1</accession>
<keyword evidence="3" id="KW-1185">Reference proteome</keyword>
<dbReference type="AlphaFoldDB" id="E3LSA1"/>
<name>E3LSA1_CAERE</name>
<dbReference type="KEGG" id="crq:GCK72_009488"/>
<proteinExistence type="predicted"/>